<dbReference type="AlphaFoldDB" id="A0A077ZBB8"/>
<keyword evidence="5" id="KW-1185">Reference proteome</keyword>
<gene>
    <name evidence="4" type="ORF">TTRE_0000516101</name>
</gene>
<accession>A0A077ZBB8</accession>
<organism evidence="4 5">
    <name type="scientific">Trichuris trichiura</name>
    <name type="common">Whipworm</name>
    <name type="synonym">Trichocephalus trichiurus</name>
    <dbReference type="NCBI Taxonomy" id="36087"/>
    <lineage>
        <taxon>Eukaryota</taxon>
        <taxon>Metazoa</taxon>
        <taxon>Ecdysozoa</taxon>
        <taxon>Nematoda</taxon>
        <taxon>Enoplea</taxon>
        <taxon>Dorylaimia</taxon>
        <taxon>Trichinellida</taxon>
        <taxon>Trichuridae</taxon>
        <taxon>Trichuris</taxon>
    </lineage>
</organism>
<evidence type="ECO:0000259" key="3">
    <source>
        <dbReference type="Pfam" id="PF06110"/>
    </source>
</evidence>
<dbReference type="PANTHER" id="PTHR12452:SF0">
    <property type="entry name" value="THIOREDOXIN DOMAIN-CONTAINING PROTEIN 17"/>
    <property type="match status" value="1"/>
</dbReference>
<evidence type="ECO:0000256" key="2">
    <source>
        <dbReference type="ARBA" id="ARBA00016949"/>
    </source>
</evidence>
<dbReference type="OrthoDB" id="78947at2759"/>
<reference evidence="4" key="1">
    <citation type="submission" date="2014-01" db="EMBL/GenBank/DDBJ databases">
        <authorList>
            <person name="Aslett M."/>
        </authorList>
    </citation>
    <scope>NUCLEOTIDE SEQUENCE</scope>
</reference>
<evidence type="ECO:0000313" key="5">
    <source>
        <dbReference type="Proteomes" id="UP000030665"/>
    </source>
</evidence>
<sequence>MRLEELLSEVDRNAGKNIFVYFAASKEKDGKSWCQHCNEADPVIADCATKLPEDSVLIRCDVGDRPTWKDPNNEYRKYDKLRLHFVPTLIKWGTEQQLNGPQCGKRDLVEMLLQS</sequence>
<reference evidence="4" key="2">
    <citation type="submission" date="2014-03" db="EMBL/GenBank/DDBJ databases">
        <title>The whipworm genome and dual-species transcriptomics of an intimate host-pathogen interaction.</title>
        <authorList>
            <person name="Foth B.J."/>
            <person name="Tsai I.J."/>
            <person name="Reid A.J."/>
            <person name="Bancroft A.J."/>
            <person name="Nichol S."/>
            <person name="Tracey A."/>
            <person name="Holroyd N."/>
            <person name="Cotton J.A."/>
            <person name="Stanley E.J."/>
            <person name="Zarowiecki M."/>
            <person name="Liu J.Z."/>
            <person name="Huckvale T."/>
            <person name="Cooper P.J."/>
            <person name="Grencis R.K."/>
            <person name="Berriman M."/>
        </authorList>
    </citation>
    <scope>NUCLEOTIDE SEQUENCE [LARGE SCALE GENOMIC DNA]</scope>
</reference>
<proteinExistence type="inferred from homology"/>
<dbReference type="GO" id="GO:0047134">
    <property type="term" value="F:protein-disulfide reductase [NAD(P)H] activity"/>
    <property type="evidence" value="ECO:0007669"/>
    <property type="project" value="InterPro"/>
</dbReference>
<dbReference type="Proteomes" id="UP000030665">
    <property type="component" value="Unassembled WGS sequence"/>
</dbReference>
<dbReference type="InterPro" id="IPR036249">
    <property type="entry name" value="Thioredoxin-like_sf"/>
</dbReference>
<comment type="similarity">
    <text evidence="1">Belongs to the thioredoxin family.</text>
</comment>
<evidence type="ECO:0000313" key="4">
    <source>
        <dbReference type="EMBL" id="CDW56878.1"/>
    </source>
</evidence>
<dbReference type="STRING" id="36087.A0A077ZBB8"/>
<evidence type="ECO:0000256" key="1">
    <source>
        <dbReference type="ARBA" id="ARBA00008987"/>
    </source>
</evidence>
<dbReference type="PANTHER" id="PTHR12452">
    <property type="entry name" value="42-9-9 PROTEIN-RELATED"/>
    <property type="match status" value="1"/>
</dbReference>
<dbReference type="InterPro" id="IPR010357">
    <property type="entry name" value="TXNDC17_dom"/>
</dbReference>
<protein>
    <recommendedName>
        <fullName evidence="2">Thioredoxin domain-containing protein 17</fullName>
    </recommendedName>
</protein>
<dbReference type="EMBL" id="HG806090">
    <property type="protein sequence ID" value="CDW56878.1"/>
    <property type="molecule type" value="Genomic_DNA"/>
</dbReference>
<dbReference type="SUPFAM" id="SSF52833">
    <property type="entry name" value="Thioredoxin-like"/>
    <property type="match status" value="1"/>
</dbReference>
<feature type="domain" description="Thioredoxin" evidence="3">
    <location>
        <begin position="12"/>
        <end position="114"/>
    </location>
</feature>
<dbReference type="InterPro" id="IPR045108">
    <property type="entry name" value="TXNDC17-like"/>
</dbReference>
<dbReference type="GO" id="GO:0005829">
    <property type="term" value="C:cytosol"/>
    <property type="evidence" value="ECO:0007669"/>
    <property type="project" value="TreeGrafter"/>
</dbReference>
<name>A0A077ZBB8_TRITR</name>
<dbReference type="Pfam" id="PF06110">
    <property type="entry name" value="TXD17-like_Trx"/>
    <property type="match status" value="1"/>
</dbReference>
<dbReference type="Gene3D" id="3.40.30.10">
    <property type="entry name" value="Glutaredoxin"/>
    <property type="match status" value="1"/>
</dbReference>